<gene>
    <name evidence="2" type="ORF">SASPL_133964</name>
</gene>
<reference evidence="2" key="2">
    <citation type="submission" date="2020-08" db="EMBL/GenBank/DDBJ databases">
        <title>Plant Genome Project.</title>
        <authorList>
            <person name="Zhang R.-G."/>
        </authorList>
    </citation>
    <scope>NUCLEOTIDE SEQUENCE</scope>
    <source>
        <strain evidence="2">Huo1</strain>
        <tissue evidence="2">Leaf</tissue>
    </source>
</reference>
<protein>
    <submittedName>
        <fullName evidence="2">Uncharacterized protein</fullName>
    </submittedName>
</protein>
<feature type="compositionally biased region" description="Polar residues" evidence="1">
    <location>
        <begin position="35"/>
        <end position="46"/>
    </location>
</feature>
<reference evidence="2" key="1">
    <citation type="submission" date="2018-01" db="EMBL/GenBank/DDBJ databases">
        <authorList>
            <person name="Mao J.F."/>
        </authorList>
    </citation>
    <scope>NUCLEOTIDE SEQUENCE</scope>
    <source>
        <strain evidence="2">Huo1</strain>
        <tissue evidence="2">Leaf</tissue>
    </source>
</reference>
<sequence length="126" mass="13930">MEEVIVMRVIHGQHSQQPSPSPTDVDKPEEDSLADPNSSGNRDQQTSSAKSGGSKRKAVHTDALLMDFLANLHVETNSRMEVISSRIGYDFDLGQARQAVFDKLGDVEGLTIYQRYQLCNILGDKP</sequence>
<feature type="region of interest" description="Disordered" evidence="1">
    <location>
        <begin position="8"/>
        <end position="58"/>
    </location>
</feature>
<evidence type="ECO:0000256" key="1">
    <source>
        <dbReference type="SAM" id="MobiDB-lite"/>
    </source>
</evidence>
<organism evidence="2">
    <name type="scientific">Salvia splendens</name>
    <name type="common">Scarlet sage</name>
    <dbReference type="NCBI Taxonomy" id="180675"/>
    <lineage>
        <taxon>Eukaryota</taxon>
        <taxon>Viridiplantae</taxon>
        <taxon>Streptophyta</taxon>
        <taxon>Embryophyta</taxon>
        <taxon>Tracheophyta</taxon>
        <taxon>Spermatophyta</taxon>
        <taxon>Magnoliopsida</taxon>
        <taxon>eudicotyledons</taxon>
        <taxon>Gunneridae</taxon>
        <taxon>Pentapetalae</taxon>
        <taxon>asterids</taxon>
        <taxon>lamiids</taxon>
        <taxon>Lamiales</taxon>
        <taxon>Lamiaceae</taxon>
        <taxon>Nepetoideae</taxon>
        <taxon>Mentheae</taxon>
        <taxon>Salviinae</taxon>
        <taxon>Salvia</taxon>
        <taxon>Salvia subgen. Calosphace</taxon>
        <taxon>core Calosphace</taxon>
    </lineage>
</organism>
<dbReference type="AlphaFoldDB" id="A0A8X8ZJM0"/>
<proteinExistence type="predicted"/>
<comment type="caution">
    <text evidence="2">The sequence shown here is derived from an EMBL/GenBank/DDBJ whole genome shotgun (WGS) entry which is preliminary data.</text>
</comment>
<name>A0A8X8ZJM0_SALSN</name>
<keyword evidence="3" id="KW-1185">Reference proteome</keyword>
<evidence type="ECO:0000313" key="3">
    <source>
        <dbReference type="Proteomes" id="UP000298416"/>
    </source>
</evidence>
<evidence type="ECO:0000313" key="2">
    <source>
        <dbReference type="EMBL" id="KAG6406364.1"/>
    </source>
</evidence>
<dbReference type="EMBL" id="PNBA02000012">
    <property type="protein sequence ID" value="KAG6406364.1"/>
    <property type="molecule type" value="Genomic_DNA"/>
</dbReference>
<dbReference type="Proteomes" id="UP000298416">
    <property type="component" value="Unassembled WGS sequence"/>
</dbReference>
<accession>A0A8X8ZJM0</accession>